<evidence type="ECO:0000313" key="1">
    <source>
        <dbReference type="EMBL" id="AJE84943.1"/>
    </source>
</evidence>
<sequence>MRRGREGRSPCGVAALRRGCRTPRRSRRYMSQSCVDSGEFAEFVM</sequence>
<accession>A0A0B5EQ99</accession>
<gene>
    <name evidence="1" type="ORF">SLNWT_4567</name>
</gene>
<name>A0A0B5EQ99_STRA4</name>
<organism evidence="1 2">
    <name type="scientific">Streptomyces albus (strain ATCC 21838 / DSM 41398 / FERM P-419 / JCM 4703 / NBRC 107858)</name>
    <dbReference type="NCBI Taxonomy" id="1081613"/>
    <lineage>
        <taxon>Bacteria</taxon>
        <taxon>Bacillati</taxon>
        <taxon>Actinomycetota</taxon>
        <taxon>Actinomycetes</taxon>
        <taxon>Kitasatosporales</taxon>
        <taxon>Streptomycetaceae</taxon>
        <taxon>Streptomyces</taxon>
    </lineage>
</organism>
<dbReference type="AlphaFoldDB" id="A0A0B5EQ99"/>
<protein>
    <submittedName>
        <fullName evidence="1">Uncharacterized protein</fullName>
    </submittedName>
</protein>
<dbReference type="EMBL" id="CP010519">
    <property type="protein sequence ID" value="AJE84943.1"/>
    <property type="molecule type" value="Genomic_DNA"/>
</dbReference>
<reference evidence="1 2" key="1">
    <citation type="submission" date="2015-01" db="EMBL/GenBank/DDBJ databases">
        <title>Enhanced salinomycin production by adjusting the supply of polyketide extender units in Streptomyce albus DSM 41398.</title>
        <authorList>
            <person name="Lu C."/>
        </authorList>
    </citation>
    <scope>NUCLEOTIDE SEQUENCE [LARGE SCALE GENOMIC DNA]</scope>
    <source>
        <strain evidence="2">ATCC 21838 / DSM 41398 / FERM P-419 / JCM 4703 / NBRC 107858</strain>
    </source>
</reference>
<evidence type="ECO:0000313" key="2">
    <source>
        <dbReference type="Proteomes" id="UP000031523"/>
    </source>
</evidence>
<dbReference type="Proteomes" id="UP000031523">
    <property type="component" value="Chromosome"/>
</dbReference>
<dbReference type="KEGG" id="sals:SLNWT_4567"/>
<keyword evidence="2" id="KW-1185">Reference proteome</keyword>
<proteinExistence type="predicted"/>